<dbReference type="EMBL" id="ML986580">
    <property type="protein sequence ID" value="KAF2270122.1"/>
    <property type="molecule type" value="Genomic_DNA"/>
</dbReference>
<name>A0A9P4NBE2_9PLEO</name>
<evidence type="ECO:0000313" key="2">
    <source>
        <dbReference type="EMBL" id="KAF2270122.1"/>
    </source>
</evidence>
<organism evidence="2 3">
    <name type="scientific">Lojkania enalia</name>
    <dbReference type="NCBI Taxonomy" id="147567"/>
    <lineage>
        <taxon>Eukaryota</taxon>
        <taxon>Fungi</taxon>
        <taxon>Dikarya</taxon>
        <taxon>Ascomycota</taxon>
        <taxon>Pezizomycotina</taxon>
        <taxon>Dothideomycetes</taxon>
        <taxon>Pleosporomycetidae</taxon>
        <taxon>Pleosporales</taxon>
        <taxon>Pleosporales incertae sedis</taxon>
        <taxon>Lojkania</taxon>
    </lineage>
</organism>
<gene>
    <name evidence="2" type="ORF">CC78DRAFT_192275</name>
</gene>
<sequence length="173" mass="20772">MNSDKDDEGAGDHEDEGNARKQKRRIMLGRSRMLEKCQTKREKDAKKRVESKFSRLEEPTGMLDLENVTNESNYVRKRMHIKICGRYIHNYPSEKVLNSGEWYHFSIIAKDSELYNAIELYRNWNEFFKLIILCVRRYFPAPKWTIFAGDILRKQLLYLTWSSLYLIMSYFPR</sequence>
<comment type="caution">
    <text evidence="2">The sequence shown here is derived from an EMBL/GenBank/DDBJ whole genome shotgun (WGS) entry which is preliminary data.</text>
</comment>
<feature type="region of interest" description="Disordered" evidence="1">
    <location>
        <begin position="1"/>
        <end position="25"/>
    </location>
</feature>
<accession>A0A9P4NBE2</accession>
<proteinExistence type="predicted"/>
<reference evidence="3" key="1">
    <citation type="journal article" date="2020" name="Stud. Mycol.">
        <title>101 Dothideomycetes genomes: A test case for predicting lifestyles and emergence of pathogens.</title>
        <authorList>
            <person name="Haridas S."/>
            <person name="Albert R."/>
            <person name="Binder M."/>
            <person name="Bloem J."/>
            <person name="LaButti K."/>
            <person name="Salamov A."/>
            <person name="Andreopoulos B."/>
            <person name="Baker S."/>
            <person name="Barry K."/>
            <person name="Bills G."/>
            <person name="Bluhm B."/>
            <person name="Cannon C."/>
            <person name="Castanera R."/>
            <person name="Culley D."/>
            <person name="Daum C."/>
            <person name="Ezra D."/>
            <person name="Gonzalez J."/>
            <person name="Henrissat B."/>
            <person name="Kuo A."/>
            <person name="Liang C."/>
            <person name="Lipzen A."/>
            <person name="Lutzoni F."/>
            <person name="Magnuson J."/>
            <person name="Mondo S."/>
            <person name="Nolan M."/>
            <person name="Ohm R."/>
            <person name="Pangilinan J."/>
            <person name="Park H.-J."/>
            <person name="Ramirez L."/>
            <person name="Alfaro M."/>
            <person name="Sun H."/>
            <person name="Tritt A."/>
            <person name="Yoshinaga Y."/>
            <person name="Zwiers L.-H."/>
            <person name="Turgeon B."/>
            <person name="Goodwin S."/>
            <person name="Spatafora J."/>
            <person name="Crous P."/>
            <person name="Grigoriev I."/>
        </authorList>
    </citation>
    <scope>NUCLEOTIDE SEQUENCE [LARGE SCALE GENOMIC DNA]</scope>
    <source>
        <strain evidence="3">CBS 304.66</strain>
    </source>
</reference>
<evidence type="ECO:0000313" key="3">
    <source>
        <dbReference type="Proteomes" id="UP000800093"/>
    </source>
</evidence>
<dbReference type="Proteomes" id="UP000800093">
    <property type="component" value="Unassembled WGS sequence"/>
</dbReference>
<protein>
    <submittedName>
        <fullName evidence="2">Uncharacterized protein</fullName>
    </submittedName>
</protein>
<feature type="compositionally biased region" description="Basic and acidic residues" evidence="1">
    <location>
        <begin position="8"/>
        <end position="19"/>
    </location>
</feature>
<dbReference type="AlphaFoldDB" id="A0A9P4NBE2"/>
<dbReference type="OrthoDB" id="3797324at2759"/>
<evidence type="ECO:0000256" key="1">
    <source>
        <dbReference type="SAM" id="MobiDB-lite"/>
    </source>
</evidence>
<keyword evidence="3" id="KW-1185">Reference proteome</keyword>